<dbReference type="Proteomes" id="UP001222325">
    <property type="component" value="Unassembled WGS sequence"/>
</dbReference>
<reference evidence="4" key="1">
    <citation type="submission" date="2023-03" db="EMBL/GenBank/DDBJ databases">
        <title>Massive genome expansion in bonnet fungi (Mycena s.s.) driven by repeated elements and novel gene families across ecological guilds.</title>
        <authorList>
            <consortium name="Lawrence Berkeley National Laboratory"/>
            <person name="Harder C.B."/>
            <person name="Miyauchi S."/>
            <person name="Viragh M."/>
            <person name="Kuo A."/>
            <person name="Thoen E."/>
            <person name="Andreopoulos B."/>
            <person name="Lu D."/>
            <person name="Skrede I."/>
            <person name="Drula E."/>
            <person name="Henrissat B."/>
            <person name="Morin E."/>
            <person name="Kohler A."/>
            <person name="Barry K."/>
            <person name="LaButti K."/>
            <person name="Morin E."/>
            <person name="Salamov A."/>
            <person name="Lipzen A."/>
            <person name="Mereny Z."/>
            <person name="Hegedus B."/>
            <person name="Baldrian P."/>
            <person name="Stursova M."/>
            <person name="Weitz H."/>
            <person name="Taylor A."/>
            <person name="Grigoriev I.V."/>
            <person name="Nagy L.G."/>
            <person name="Martin F."/>
            <person name="Kauserud H."/>
        </authorList>
    </citation>
    <scope>NUCLEOTIDE SEQUENCE</scope>
    <source>
        <strain evidence="4">CBHHK173m</strain>
    </source>
</reference>
<evidence type="ECO:0000313" key="5">
    <source>
        <dbReference type="Proteomes" id="UP001222325"/>
    </source>
</evidence>
<keyword evidence="5" id="KW-1185">Reference proteome</keyword>
<feature type="compositionally biased region" description="Low complexity" evidence="2">
    <location>
        <begin position="111"/>
        <end position="172"/>
    </location>
</feature>
<keyword evidence="1" id="KW-0696">RNA-directed RNA polymerase</keyword>
<comment type="catalytic activity">
    <reaction evidence="1">
        <text>RNA(n) + a ribonucleoside 5'-triphosphate = RNA(n+1) + diphosphate</text>
        <dbReference type="Rhea" id="RHEA:21248"/>
        <dbReference type="Rhea" id="RHEA-COMP:14527"/>
        <dbReference type="Rhea" id="RHEA-COMP:17342"/>
        <dbReference type="ChEBI" id="CHEBI:33019"/>
        <dbReference type="ChEBI" id="CHEBI:61557"/>
        <dbReference type="ChEBI" id="CHEBI:140395"/>
        <dbReference type="EC" id="2.7.7.48"/>
    </reaction>
</comment>
<dbReference type="InterPro" id="IPR057596">
    <property type="entry name" value="RDRP_core"/>
</dbReference>
<proteinExistence type="inferred from homology"/>
<dbReference type="EC" id="2.7.7.48" evidence="1"/>
<protein>
    <recommendedName>
        <fullName evidence="1">RNA-dependent RNA polymerase</fullName>
        <ecNumber evidence="1">2.7.7.48</ecNumber>
    </recommendedName>
</protein>
<dbReference type="GO" id="GO:0031380">
    <property type="term" value="C:nuclear RNA-directed RNA polymerase complex"/>
    <property type="evidence" value="ECO:0007669"/>
    <property type="project" value="TreeGrafter"/>
</dbReference>
<organism evidence="4 5">
    <name type="scientific">Mycena belliarum</name>
    <dbReference type="NCBI Taxonomy" id="1033014"/>
    <lineage>
        <taxon>Eukaryota</taxon>
        <taxon>Fungi</taxon>
        <taxon>Dikarya</taxon>
        <taxon>Basidiomycota</taxon>
        <taxon>Agaricomycotina</taxon>
        <taxon>Agaricomycetes</taxon>
        <taxon>Agaricomycetidae</taxon>
        <taxon>Agaricales</taxon>
        <taxon>Marasmiineae</taxon>
        <taxon>Mycenaceae</taxon>
        <taxon>Mycena</taxon>
    </lineage>
</organism>
<feature type="compositionally biased region" description="Polar residues" evidence="2">
    <location>
        <begin position="28"/>
        <end position="38"/>
    </location>
</feature>
<sequence>MPGALKPPSNSSSRSADSDMPILDEENQVPSLSQQSSYSDLPDISDIILAASGQIHELEIQVPSLSQQSSYSDLPDISDIILAAPVGTQLMKSISTSVSTGASIQSHARQSSDISNPPSSSVPSKSSSPKTSFSRSDSNTSGGSGSASASSNSLFSRTSSNTSTTSAGSSSSVRISRERIPIAAPKTVLGKRKASVADSPLSVSGPAKPSKAAKLAAPDWVTGEPVIISHSPKHQRLFNALGLPYGVRYEIARIAATSNYDALDKSGLEKLQGLSNAKAVPAIPRLFGAAEDSGVDEAFAKEIAAKAPWAELDLEAEYLSKNEMAGLGLSEEAPDWFGGKVHFTGKLIAEKHKKPPFKVVLKTPELGPSDRFARRWGSDRFLTLSLSKDVLRTEEKVIDFLCHPFVLGDRVFRAFDAKDGNVFMFCTNEIVEGRRINTNRTLPGGLSLQEFLAWHNPLELNPKQTMAKWASRFALGRSNSAPVLRLEEDAIIPIPDIESESGSDMTDGAGLINKAGLRLIYDRVEMDSWPTAIQCRVVGAQGLLVMHPTDVHETPRIWIRPSQIKVKHPRWDDPRDPTLRTVDLLRSSSAKTQCRLPVETIINLAENGVPARAFIKLVEEALVNVVTPLITWEGTEAMPKLWWAVARAGGVMSSRLARKETILARVKGLSERDSGDLENEEEESNDQPTSTAWWVDQISGCPSSLEETVMYLLDAGFTPETCSVLRSKLHIVVQGCINRYIDSYRIDLPVGMSAMAFLVPDELGVLEPGEFFFRSSRHNFQTRDGLPTDILLGDALITRHPCKLPTDVQKWKGVDHPELRNITNVIVLPVKGPRRAADYLAGGDMDGDKGLVIWQPELVDPFVNAPLSFSEEPPEVAACFKEKNATVREFLERTAGMTPGQRLLEMQKQYLLSSIRDRAVVGKYSNWHINATYSLGYDHPETIRLAYMFCKTLDGAKTGLSVRPDVFSADTRRYDKRAPMWKEATEKKKDSIDQTNTMNLARDPKLHQFIMDRLHNHTEWGKGLQRKLKGQFKMPHIVDADLTAPWYAFVEQETTKQEAYKLRNGDIVLLAQYALNTPDISATNRDVAERLLAEAQARPESDLERIKRHVETIQAQHKMKITGKFTGLTIERRQDILRELSREFAAGPSELSMNADEAARIKASYAYVYDLELRQEYSSDARWSRFPWDVAFRELCLIKCKSRDTSFKPVNSEFYERFTMKMRRV</sequence>
<evidence type="ECO:0000256" key="1">
    <source>
        <dbReference type="RuleBase" id="RU363098"/>
    </source>
</evidence>
<dbReference type="GO" id="GO:0030422">
    <property type="term" value="P:siRNA processing"/>
    <property type="evidence" value="ECO:0007669"/>
    <property type="project" value="TreeGrafter"/>
</dbReference>
<dbReference type="GO" id="GO:0003723">
    <property type="term" value="F:RNA binding"/>
    <property type="evidence" value="ECO:0007669"/>
    <property type="project" value="UniProtKB-KW"/>
</dbReference>
<keyword evidence="1" id="KW-0548">Nucleotidyltransferase</keyword>
<dbReference type="Pfam" id="PF05183">
    <property type="entry name" value="RdRP"/>
    <property type="match status" value="1"/>
</dbReference>
<feature type="domain" description="RDRP core" evidence="3">
    <location>
        <begin position="356"/>
        <end position="990"/>
    </location>
</feature>
<name>A0AAD6UBQ2_9AGAR</name>
<dbReference type="PANTHER" id="PTHR23079">
    <property type="entry name" value="RNA-DEPENDENT RNA POLYMERASE"/>
    <property type="match status" value="1"/>
</dbReference>
<dbReference type="EMBL" id="JARJCN010000014">
    <property type="protein sequence ID" value="KAJ7094681.1"/>
    <property type="molecule type" value="Genomic_DNA"/>
</dbReference>
<dbReference type="AlphaFoldDB" id="A0AAD6UBQ2"/>
<dbReference type="PANTHER" id="PTHR23079:SF55">
    <property type="entry name" value="RNA-DIRECTED RNA POLYMERASE"/>
    <property type="match status" value="1"/>
</dbReference>
<keyword evidence="1" id="KW-0694">RNA-binding</keyword>
<gene>
    <name evidence="4" type="ORF">B0H15DRAFT_830487</name>
</gene>
<dbReference type="InterPro" id="IPR007855">
    <property type="entry name" value="RDRP"/>
</dbReference>
<feature type="region of interest" description="Disordered" evidence="2">
    <location>
        <begin position="101"/>
        <end position="209"/>
    </location>
</feature>
<evidence type="ECO:0000313" key="4">
    <source>
        <dbReference type="EMBL" id="KAJ7094681.1"/>
    </source>
</evidence>
<keyword evidence="1" id="KW-0808">Transferase</keyword>
<feature type="region of interest" description="Disordered" evidence="2">
    <location>
        <begin position="1"/>
        <end position="38"/>
    </location>
</feature>
<comment type="similarity">
    <text evidence="1">Belongs to the RdRP family.</text>
</comment>
<dbReference type="GO" id="GO:0003968">
    <property type="term" value="F:RNA-directed RNA polymerase activity"/>
    <property type="evidence" value="ECO:0007669"/>
    <property type="project" value="UniProtKB-KW"/>
</dbReference>
<evidence type="ECO:0000259" key="3">
    <source>
        <dbReference type="Pfam" id="PF05183"/>
    </source>
</evidence>
<accession>A0AAD6UBQ2</accession>
<comment type="caution">
    <text evidence="4">The sequence shown here is derived from an EMBL/GenBank/DDBJ whole genome shotgun (WGS) entry which is preliminary data.</text>
</comment>
<evidence type="ECO:0000256" key="2">
    <source>
        <dbReference type="SAM" id="MobiDB-lite"/>
    </source>
</evidence>